<feature type="compositionally biased region" description="Low complexity" evidence="1">
    <location>
        <begin position="802"/>
        <end position="814"/>
    </location>
</feature>
<accession>A0AAN7C6W0</accession>
<sequence>MAATPFDITGLGSSYAFDIYNDAHALPASAPALPGGPCNYTDQTLPRCGCRRFWSRASLNSGVFQDNAVSNQIEVCMCSHHACFHEDVQPGQAQAVAMTATGGQENQMPKAIREPLSPSQAFASLHMPATSGASLDFNLLDFHTSGPIPRMEAVNPAQAEDTRPAQDSPMPDTFNSWGDLRAQAGHTNGMTPFHAQSLMSPAAPPSTASSSQGRYLRPFAGKGLQTLSSASGLRPEGRRPERINEESGPETIQDPGCAATEAASTPKALPSQARSASGADAAYQKLADRVDSHEQRLDRLESNSFSIAGHDDCHDKHEHTDLRVTELESRMEEVEKILNDNGSVVSGRRTGKQDGGADDATASVVSVSTNATVTAANRAEVYSQLQQLQAQVSQLQAAALPSYTKPWELEVVFLPFPLKGIWIEAREFHQRRSTGSNADDWTQMPNTISRATPDPQSPKFQEWAGQGPDSSWLLPRAFVAGRVIDQRLKSRGLIKTVLVRGPDARSVQLAIHNAFGDILRICNSDARSELAAEVLGLRQAWVPLRKLHKDSRLRFLTPAEMATPALWDFTFLVSSVVMKATGVQRLYITQPEAYLQDHPLGYHALESGWTWQRLRQLSRVYPDSQSSAGDVPEADALEECWNWNERLDEMPSIETSAISLRRSIHGRASRRSSTEPSGQFYTGVQSPILSHGPSRSRAQSPLIQRERKGSWPPNIRTGSLPPVGPGLMSPAQSRRRVSSHATSMTPYERRSSPFVPRASPRPSPRLSAAHHGHGHVPSTSAAVAIPKRRFTRSPSLIPRNTPRWSRSSMSRSPSLAPGGPYGFHDDRERENRERRTTPFYYATPHSEAVHEPYGYHRAGSRGPPPAAVLRTNGYEPDDDEDEEMDFEDTDHGSGTDEYDDENDSEMTNANDDHHHRHSRQSGSARRRGNGQHRGPFGFNSTDGDGDEADLDIDVYEDEDEDELDGVDTDVGNNNNQNHHHQQQQQQQNRAWHGFGRQRVAPSQPSHHHHQPLIRPEDIPWAGIEDAADAEGDSNMSDGENIDPTTGGFSSSQSQSHSQPRPSQEIEIHQDDDIRVAEDHDEEEEEGGGSSSEAPSVYESKPVDAWQLIPHVPDPPLEGVGQQKQLNNRRGGSGGESSMMGFRIHEDGTATAAGGGGGGGGGLEQAGGLLDLHWG</sequence>
<evidence type="ECO:0000313" key="2">
    <source>
        <dbReference type="EMBL" id="KAK4236474.1"/>
    </source>
</evidence>
<gene>
    <name evidence="2" type="ORF">C8A03DRAFT_35610</name>
</gene>
<feature type="compositionally biased region" description="Basic and acidic residues" evidence="1">
    <location>
        <begin position="1063"/>
        <end position="1077"/>
    </location>
</feature>
<feature type="compositionally biased region" description="Low complexity" evidence="1">
    <location>
        <begin position="1165"/>
        <end position="1174"/>
    </location>
</feature>
<feature type="compositionally biased region" description="Acidic residues" evidence="1">
    <location>
        <begin position="943"/>
        <end position="967"/>
    </location>
</feature>
<feature type="compositionally biased region" description="Acidic residues" evidence="1">
    <location>
        <begin position="875"/>
        <end position="888"/>
    </location>
</feature>
<evidence type="ECO:0000313" key="3">
    <source>
        <dbReference type="Proteomes" id="UP001303760"/>
    </source>
</evidence>
<feature type="compositionally biased region" description="Gly residues" evidence="1">
    <location>
        <begin position="1152"/>
        <end position="1164"/>
    </location>
</feature>
<dbReference type="EMBL" id="MU860190">
    <property type="protein sequence ID" value="KAK4236474.1"/>
    <property type="molecule type" value="Genomic_DNA"/>
</dbReference>
<feature type="region of interest" description="Disordered" evidence="1">
    <location>
        <begin position="222"/>
        <end position="280"/>
    </location>
</feature>
<feature type="compositionally biased region" description="Basic residues" evidence="1">
    <location>
        <begin position="914"/>
        <end position="930"/>
    </location>
</feature>
<feature type="compositionally biased region" description="Polar residues" evidence="1">
    <location>
        <begin position="1033"/>
        <end position="1048"/>
    </location>
</feature>
<keyword evidence="3" id="KW-1185">Reference proteome</keyword>
<name>A0AAN7C6W0_9PEZI</name>
<feature type="compositionally biased region" description="Low complexity" evidence="1">
    <location>
        <begin position="968"/>
        <end position="988"/>
    </location>
</feature>
<dbReference type="Proteomes" id="UP001303760">
    <property type="component" value="Unassembled WGS sequence"/>
</dbReference>
<reference evidence="2" key="1">
    <citation type="journal article" date="2023" name="Mol. Phylogenet. Evol.">
        <title>Genome-scale phylogeny and comparative genomics of the fungal order Sordariales.</title>
        <authorList>
            <person name="Hensen N."/>
            <person name="Bonometti L."/>
            <person name="Westerberg I."/>
            <person name="Brannstrom I.O."/>
            <person name="Guillou S."/>
            <person name="Cros-Aarteil S."/>
            <person name="Calhoun S."/>
            <person name="Haridas S."/>
            <person name="Kuo A."/>
            <person name="Mondo S."/>
            <person name="Pangilinan J."/>
            <person name="Riley R."/>
            <person name="LaButti K."/>
            <person name="Andreopoulos B."/>
            <person name="Lipzen A."/>
            <person name="Chen C."/>
            <person name="Yan M."/>
            <person name="Daum C."/>
            <person name="Ng V."/>
            <person name="Clum A."/>
            <person name="Steindorff A."/>
            <person name="Ohm R.A."/>
            <person name="Martin F."/>
            <person name="Silar P."/>
            <person name="Natvig D.O."/>
            <person name="Lalanne C."/>
            <person name="Gautier V."/>
            <person name="Ament-Velasquez S.L."/>
            <person name="Kruys A."/>
            <person name="Hutchinson M.I."/>
            <person name="Powell A.J."/>
            <person name="Barry K."/>
            <person name="Miller A.N."/>
            <person name="Grigoriev I.V."/>
            <person name="Debuchy R."/>
            <person name="Gladieux P."/>
            <person name="Hiltunen Thoren M."/>
            <person name="Johannesson H."/>
        </authorList>
    </citation>
    <scope>NUCLEOTIDE SEQUENCE</scope>
    <source>
        <strain evidence="2">CBS 532.94</strain>
    </source>
</reference>
<evidence type="ECO:0000256" key="1">
    <source>
        <dbReference type="SAM" id="MobiDB-lite"/>
    </source>
</evidence>
<feature type="region of interest" description="Disordered" evidence="1">
    <location>
        <begin position="667"/>
        <end position="832"/>
    </location>
</feature>
<reference evidence="2" key="2">
    <citation type="submission" date="2023-05" db="EMBL/GenBank/DDBJ databases">
        <authorList>
            <consortium name="Lawrence Berkeley National Laboratory"/>
            <person name="Steindorff A."/>
            <person name="Hensen N."/>
            <person name="Bonometti L."/>
            <person name="Westerberg I."/>
            <person name="Brannstrom I.O."/>
            <person name="Guillou S."/>
            <person name="Cros-Aarteil S."/>
            <person name="Calhoun S."/>
            <person name="Haridas S."/>
            <person name="Kuo A."/>
            <person name="Mondo S."/>
            <person name="Pangilinan J."/>
            <person name="Riley R."/>
            <person name="Labutti K."/>
            <person name="Andreopoulos B."/>
            <person name="Lipzen A."/>
            <person name="Chen C."/>
            <person name="Yanf M."/>
            <person name="Daum C."/>
            <person name="Ng V."/>
            <person name="Clum A."/>
            <person name="Ohm R."/>
            <person name="Martin F."/>
            <person name="Silar P."/>
            <person name="Natvig D."/>
            <person name="Lalanne C."/>
            <person name="Gautier V."/>
            <person name="Ament-Velasquez S.L."/>
            <person name="Kruys A."/>
            <person name="Hutchinson M.I."/>
            <person name="Powell A.J."/>
            <person name="Barry K."/>
            <person name="Miller A.N."/>
            <person name="Grigoriev I.V."/>
            <person name="Debuchy R."/>
            <person name="Gladieux P."/>
            <person name="Thoren M.H."/>
            <person name="Johannesson H."/>
        </authorList>
    </citation>
    <scope>NUCLEOTIDE SEQUENCE</scope>
    <source>
        <strain evidence="2">CBS 532.94</strain>
    </source>
</reference>
<feature type="compositionally biased region" description="Low complexity" evidence="1">
    <location>
        <begin position="1049"/>
        <end position="1062"/>
    </location>
</feature>
<proteinExistence type="predicted"/>
<feature type="compositionally biased region" description="Polar residues" evidence="1">
    <location>
        <begin position="674"/>
        <end position="688"/>
    </location>
</feature>
<feature type="region of interest" description="Disordered" evidence="1">
    <location>
        <begin position="853"/>
        <end position="1174"/>
    </location>
</feature>
<feature type="compositionally biased region" description="Basic and acidic residues" evidence="1">
    <location>
        <begin position="823"/>
        <end position="832"/>
    </location>
</feature>
<dbReference type="AlphaFoldDB" id="A0AAN7C6W0"/>
<comment type="caution">
    <text evidence="2">The sequence shown here is derived from an EMBL/GenBank/DDBJ whole genome shotgun (WGS) entry which is preliminary data.</text>
</comment>
<feature type="compositionally biased region" description="Basic and acidic residues" evidence="1">
    <location>
        <begin position="235"/>
        <end position="245"/>
    </location>
</feature>
<feature type="compositionally biased region" description="Low complexity" evidence="1">
    <location>
        <begin position="752"/>
        <end position="767"/>
    </location>
</feature>
<protein>
    <submittedName>
        <fullName evidence="2">Uncharacterized protein</fullName>
    </submittedName>
</protein>
<organism evidence="2 3">
    <name type="scientific">Achaetomium macrosporum</name>
    <dbReference type="NCBI Taxonomy" id="79813"/>
    <lineage>
        <taxon>Eukaryota</taxon>
        <taxon>Fungi</taxon>
        <taxon>Dikarya</taxon>
        <taxon>Ascomycota</taxon>
        <taxon>Pezizomycotina</taxon>
        <taxon>Sordariomycetes</taxon>
        <taxon>Sordariomycetidae</taxon>
        <taxon>Sordariales</taxon>
        <taxon>Chaetomiaceae</taxon>
        <taxon>Achaetomium</taxon>
    </lineage>
</organism>